<dbReference type="PANTHER" id="PTHR12246">
    <property type="entry name" value="PALMITOYLTRANSFERASE ZDHHC16"/>
    <property type="match status" value="1"/>
</dbReference>
<dbReference type="GeneID" id="20318825"/>
<reference evidence="9 10" key="1">
    <citation type="submission" date="2013-11" db="EMBL/GenBank/DDBJ databases">
        <title>Opisthorchis viverrini - life in the bile duct.</title>
        <authorList>
            <person name="Young N.D."/>
            <person name="Nagarajan N."/>
            <person name="Lin S.J."/>
            <person name="Korhonen P.K."/>
            <person name="Jex A.R."/>
            <person name="Hall R.S."/>
            <person name="Safavi-Hemami H."/>
            <person name="Kaewkong W."/>
            <person name="Bertrand D."/>
            <person name="Gao S."/>
            <person name="Seet Q."/>
            <person name="Wongkham S."/>
            <person name="Teh B.T."/>
            <person name="Wongkham C."/>
            <person name="Intapan P.M."/>
            <person name="Maleewong W."/>
            <person name="Yang X."/>
            <person name="Hu M."/>
            <person name="Wang Z."/>
            <person name="Hofmann A."/>
            <person name="Sternberg P.W."/>
            <person name="Tan P."/>
            <person name="Wang J."/>
            <person name="Gasser R.B."/>
        </authorList>
    </citation>
    <scope>NUCLEOTIDE SEQUENCE [LARGE SCALE GENOMIC DNA]</scope>
</reference>
<keyword evidence="3 7" id="KW-0812">Transmembrane</keyword>
<comment type="catalytic activity">
    <reaction evidence="7">
        <text>L-cysteinyl-[protein] + hexadecanoyl-CoA = S-hexadecanoyl-L-cysteinyl-[protein] + CoA</text>
        <dbReference type="Rhea" id="RHEA:36683"/>
        <dbReference type="Rhea" id="RHEA-COMP:10131"/>
        <dbReference type="Rhea" id="RHEA-COMP:11032"/>
        <dbReference type="ChEBI" id="CHEBI:29950"/>
        <dbReference type="ChEBI" id="CHEBI:57287"/>
        <dbReference type="ChEBI" id="CHEBI:57379"/>
        <dbReference type="ChEBI" id="CHEBI:74151"/>
        <dbReference type="EC" id="2.3.1.225"/>
    </reaction>
</comment>
<evidence type="ECO:0000256" key="3">
    <source>
        <dbReference type="ARBA" id="ARBA00022692"/>
    </source>
</evidence>
<evidence type="ECO:0000256" key="6">
    <source>
        <dbReference type="ARBA" id="ARBA00023315"/>
    </source>
</evidence>
<dbReference type="CTD" id="20318825"/>
<dbReference type="GO" id="GO:0019706">
    <property type="term" value="F:protein-cysteine S-palmitoyltransferase activity"/>
    <property type="evidence" value="ECO:0007669"/>
    <property type="project" value="UniProtKB-EC"/>
</dbReference>
<evidence type="ECO:0000256" key="5">
    <source>
        <dbReference type="ARBA" id="ARBA00023136"/>
    </source>
</evidence>
<keyword evidence="5 7" id="KW-0472">Membrane</keyword>
<dbReference type="RefSeq" id="XP_009167689.1">
    <property type="nucleotide sequence ID" value="XM_009169425.1"/>
</dbReference>
<keyword evidence="2 7" id="KW-0808">Transferase</keyword>
<name>A0A074ZZ65_OPIVI</name>
<dbReference type="GO" id="GO:0016020">
    <property type="term" value="C:membrane"/>
    <property type="evidence" value="ECO:0007669"/>
    <property type="project" value="UniProtKB-SubCell"/>
</dbReference>
<comment type="domain">
    <text evidence="7">The DHHC domain is required for palmitoyltransferase activity.</text>
</comment>
<dbReference type="Pfam" id="PF01529">
    <property type="entry name" value="DHHC"/>
    <property type="match status" value="1"/>
</dbReference>
<dbReference type="PROSITE" id="PS50216">
    <property type="entry name" value="DHHC"/>
    <property type="match status" value="1"/>
</dbReference>
<dbReference type="OrthoDB" id="331948at2759"/>
<feature type="transmembrane region" description="Helical" evidence="7">
    <location>
        <begin position="138"/>
        <end position="159"/>
    </location>
</feature>
<protein>
    <recommendedName>
        <fullName evidence="7">Palmitoyltransferase</fullName>
        <ecNumber evidence="7">2.3.1.225</ecNumber>
    </recommendedName>
</protein>
<evidence type="ECO:0000256" key="2">
    <source>
        <dbReference type="ARBA" id="ARBA00022679"/>
    </source>
</evidence>
<dbReference type="AlphaFoldDB" id="A0A074ZZ65"/>
<feature type="domain" description="Palmitoyltransferase DHHC" evidence="8">
    <location>
        <begin position="94"/>
        <end position="220"/>
    </location>
</feature>
<feature type="transmembrane region" description="Helical" evidence="7">
    <location>
        <begin position="7"/>
        <end position="33"/>
    </location>
</feature>
<proteinExistence type="inferred from homology"/>
<gene>
    <name evidence="9" type="ORF">T265_04643</name>
</gene>
<dbReference type="InterPro" id="IPR039859">
    <property type="entry name" value="PFA4/ZDH16/20/ERF2-like"/>
</dbReference>
<evidence type="ECO:0000313" key="10">
    <source>
        <dbReference type="Proteomes" id="UP000054324"/>
    </source>
</evidence>
<dbReference type="InterPro" id="IPR001594">
    <property type="entry name" value="Palmitoyltrfase_DHHC"/>
</dbReference>
<feature type="transmembrane region" description="Helical" evidence="7">
    <location>
        <begin position="179"/>
        <end position="201"/>
    </location>
</feature>
<evidence type="ECO:0000259" key="8">
    <source>
        <dbReference type="Pfam" id="PF01529"/>
    </source>
</evidence>
<organism evidence="9 10">
    <name type="scientific">Opisthorchis viverrini</name>
    <name type="common">Southeast Asian liver fluke</name>
    <dbReference type="NCBI Taxonomy" id="6198"/>
    <lineage>
        <taxon>Eukaryota</taxon>
        <taxon>Metazoa</taxon>
        <taxon>Spiralia</taxon>
        <taxon>Lophotrochozoa</taxon>
        <taxon>Platyhelminthes</taxon>
        <taxon>Trematoda</taxon>
        <taxon>Digenea</taxon>
        <taxon>Opisthorchiida</taxon>
        <taxon>Opisthorchiata</taxon>
        <taxon>Opisthorchiidae</taxon>
        <taxon>Opisthorchis</taxon>
    </lineage>
</organism>
<comment type="subcellular location">
    <subcellularLocation>
        <location evidence="1">Membrane</location>
        <topology evidence="1">Multi-pass membrane protein</topology>
    </subcellularLocation>
</comment>
<dbReference type="Proteomes" id="UP000054324">
    <property type="component" value="Unassembled WGS sequence"/>
</dbReference>
<feature type="transmembrane region" description="Helical" evidence="7">
    <location>
        <begin position="39"/>
        <end position="66"/>
    </location>
</feature>
<dbReference type="KEGG" id="ovi:T265_04643"/>
<dbReference type="EC" id="2.3.1.225" evidence="7"/>
<comment type="similarity">
    <text evidence="7">Belongs to the DHHC palmitoyltransferase family.</text>
</comment>
<keyword evidence="10" id="KW-1185">Reference proteome</keyword>
<evidence type="ECO:0000256" key="7">
    <source>
        <dbReference type="RuleBase" id="RU079119"/>
    </source>
</evidence>
<keyword evidence="6 7" id="KW-0012">Acyltransferase</keyword>
<evidence type="ECO:0000313" key="9">
    <source>
        <dbReference type="EMBL" id="KER28600.1"/>
    </source>
</evidence>
<keyword evidence="4 7" id="KW-1133">Transmembrane helix</keyword>
<accession>A0A074ZZ65</accession>
<sequence length="413" mass="46560">MVFRCDAGGIFCVLLTYLIVAYADYVVMFHLILPVLKTSFAAIINAALFNTVALMLCFSHLCAVLVDPGIIPRNQYQIIRDGGTTSVEVPAGWTICNKCAMARPPRAHHCRVCNSCVKRMDHHCPWINNCVGEYNQKYFIMFLVYVGLLCLYAVILVIVCRAMLSADIHKDVEETDPATVVHTVILIAICCLFGLFVLAIFSDQYKSIVEDETAIESIQNRTRRGEIDMEAGGFRRRLSKRALFQEVFGTGDSSAQIGHLSSLISHLGGQCRVDARRTDNGDGLLKLYADHELLRESKNFQHKRSHRVTWRLPTANQPWTQLDQVVISHRWRATIQDCHSFWGTPLDSDYAMVRARLRVCFPSGPCKSARSMPIHCLRRIATAKQYTSELARQLSTVKQYCGGSEHVDEARTI</sequence>
<dbReference type="EMBL" id="KL596696">
    <property type="protein sequence ID" value="KER28600.1"/>
    <property type="molecule type" value="Genomic_DNA"/>
</dbReference>
<evidence type="ECO:0000256" key="4">
    <source>
        <dbReference type="ARBA" id="ARBA00022989"/>
    </source>
</evidence>
<dbReference type="STRING" id="6198.A0A074ZZ65"/>
<evidence type="ECO:0000256" key="1">
    <source>
        <dbReference type="ARBA" id="ARBA00004141"/>
    </source>
</evidence>